<dbReference type="EMBL" id="RQHW01000042">
    <property type="protein sequence ID" value="TGN19084.1"/>
    <property type="molecule type" value="Genomic_DNA"/>
</dbReference>
<dbReference type="AlphaFoldDB" id="A0A4R9LXM8"/>
<name>A0A4R9LXM8_9LEPT</name>
<comment type="caution">
    <text evidence="2">The sequence shown here is derived from an EMBL/GenBank/DDBJ whole genome shotgun (WGS) entry which is preliminary data.</text>
</comment>
<dbReference type="Proteomes" id="UP000298058">
    <property type="component" value="Unassembled WGS sequence"/>
</dbReference>
<gene>
    <name evidence="2" type="ORF">EHS15_11165</name>
</gene>
<evidence type="ECO:0000256" key="1">
    <source>
        <dbReference type="SAM" id="MobiDB-lite"/>
    </source>
</evidence>
<reference evidence="2" key="1">
    <citation type="journal article" date="2019" name="PLoS Negl. Trop. Dis.">
        <title>Revisiting the worldwide diversity of Leptospira species in the environment.</title>
        <authorList>
            <person name="Vincent A.T."/>
            <person name="Schiettekatte O."/>
            <person name="Bourhy P."/>
            <person name="Veyrier F.J."/>
            <person name="Picardeau M."/>
        </authorList>
    </citation>
    <scope>NUCLEOTIDE SEQUENCE [LARGE SCALE GENOMIC DNA]</scope>
    <source>
        <strain evidence="2">201300427</strain>
    </source>
</reference>
<feature type="region of interest" description="Disordered" evidence="1">
    <location>
        <begin position="51"/>
        <end position="78"/>
    </location>
</feature>
<protein>
    <recommendedName>
        <fullName evidence="4">Lipoprotein</fullName>
    </recommendedName>
</protein>
<accession>A0A4R9LXM8</accession>
<dbReference type="OrthoDB" id="345240at2"/>
<evidence type="ECO:0000313" key="3">
    <source>
        <dbReference type="Proteomes" id="UP000298058"/>
    </source>
</evidence>
<proteinExistence type="predicted"/>
<organism evidence="2 3">
    <name type="scientific">Leptospira idonii</name>
    <dbReference type="NCBI Taxonomy" id="1193500"/>
    <lineage>
        <taxon>Bacteria</taxon>
        <taxon>Pseudomonadati</taxon>
        <taxon>Spirochaetota</taxon>
        <taxon>Spirochaetia</taxon>
        <taxon>Leptospirales</taxon>
        <taxon>Leptospiraceae</taxon>
        <taxon>Leptospira</taxon>
    </lineage>
</organism>
<evidence type="ECO:0008006" key="4">
    <source>
        <dbReference type="Google" id="ProtNLM"/>
    </source>
</evidence>
<evidence type="ECO:0000313" key="2">
    <source>
        <dbReference type="EMBL" id="TGN19084.1"/>
    </source>
</evidence>
<sequence length="233" mass="24617">MLFLACLTLTFFFTGCSTKDQNKTELNLLTQLLDGSQFFTGEIDTDVTTSCGTASPATSTSTTGTTGTTTSTSSSTTPGTKFSIVSILTFKTRETLSMRYTYDYMQTKGPLNTQQGFILTGGAFGKTATGTLGSVGWSTNGININVNLTTGQEIPSFDIELNLNGYYTESSTSTTTSTCTTLDNVNCTAATSTTTTTCYTINNQTCYVAASGSGTPIQIQGKVKCYAKNVIAQ</sequence>
<keyword evidence="3" id="KW-1185">Reference proteome</keyword>
<dbReference type="NCBIfam" id="NF047807">
    <property type="entry name" value="LIC10920_lipo"/>
    <property type="match status" value="1"/>
</dbReference>